<dbReference type="OrthoDB" id="5310573at2759"/>
<dbReference type="Gene3D" id="3.40.190.10">
    <property type="entry name" value="Periplasmic binding protein-like II"/>
    <property type="match status" value="2"/>
</dbReference>
<name>A0A2T7PH80_POMCA</name>
<organism evidence="1 2">
    <name type="scientific">Pomacea canaliculata</name>
    <name type="common">Golden apple snail</name>
    <dbReference type="NCBI Taxonomy" id="400727"/>
    <lineage>
        <taxon>Eukaryota</taxon>
        <taxon>Metazoa</taxon>
        <taxon>Spiralia</taxon>
        <taxon>Lophotrochozoa</taxon>
        <taxon>Mollusca</taxon>
        <taxon>Gastropoda</taxon>
        <taxon>Caenogastropoda</taxon>
        <taxon>Architaenioglossa</taxon>
        <taxon>Ampullarioidea</taxon>
        <taxon>Ampullariidae</taxon>
        <taxon>Pomacea</taxon>
    </lineage>
</organism>
<evidence type="ECO:0000313" key="2">
    <source>
        <dbReference type="Proteomes" id="UP000245119"/>
    </source>
</evidence>
<dbReference type="PANTHER" id="PTHR35841">
    <property type="entry name" value="PHOSPHONATES-BINDING PERIPLASMIC PROTEIN"/>
    <property type="match status" value="1"/>
</dbReference>
<dbReference type="EMBL" id="PZQS01000004">
    <property type="protein sequence ID" value="PVD32772.1"/>
    <property type="molecule type" value="Genomic_DNA"/>
</dbReference>
<dbReference type="PANTHER" id="PTHR35841:SF1">
    <property type="entry name" value="PHOSPHONATES-BINDING PERIPLASMIC PROTEIN"/>
    <property type="match status" value="1"/>
</dbReference>
<dbReference type="AlphaFoldDB" id="A0A2T7PH80"/>
<accession>A0A2T7PH80</accession>
<sequence length="280" mass="32106">MGSRKLRIMTYLAPGLPLDFFDLFRDYLEKETGINSYIIYESRWSGPPLDRKDPFTADEADIVFMCSTAFLRLLHQKNEYMELCLAAPLYIHPSAQNRPVYFSDIIIHKENQIKFKDFLALKGCRWAYNDDISLSGNLMVLAELKKQGYNANFFGHVVKSGSHHKSLRMILDHTVDAAAIDSNTWAVYQRQFPERASNLVKLTSFGPMPVYPMVFNSRLQAKLKEKITHLLLSVDKSPDWGPQLQSFGISGYTRIDSSLYDLETLIQDLVKGLTINPAYY</sequence>
<protein>
    <recommendedName>
        <fullName evidence="3">Solute-binding protein family 3/N-terminal domain-containing protein</fullName>
    </recommendedName>
</protein>
<comment type="caution">
    <text evidence="1">The sequence shown here is derived from an EMBL/GenBank/DDBJ whole genome shotgun (WGS) entry which is preliminary data.</text>
</comment>
<dbReference type="STRING" id="400727.A0A2T7PH80"/>
<proteinExistence type="predicted"/>
<dbReference type="Pfam" id="PF12974">
    <property type="entry name" value="Phosphonate-bd"/>
    <property type="match status" value="1"/>
</dbReference>
<reference evidence="1 2" key="1">
    <citation type="submission" date="2018-04" db="EMBL/GenBank/DDBJ databases">
        <title>The genome of golden apple snail Pomacea canaliculata provides insight into stress tolerance and invasive adaptation.</title>
        <authorList>
            <person name="Liu C."/>
            <person name="Liu B."/>
            <person name="Ren Y."/>
            <person name="Zhang Y."/>
            <person name="Wang H."/>
            <person name="Li S."/>
            <person name="Jiang F."/>
            <person name="Yin L."/>
            <person name="Zhang G."/>
            <person name="Qian W."/>
            <person name="Fan W."/>
        </authorList>
    </citation>
    <scope>NUCLEOTIDE SEQUENCE [LARGE SCALE GENOMIC DNA]</scope>
    <source>
        <strain evidence="1">SZHN2017</strain>
        <tissue evidence="1">Muscle</tissue>
    </source>
</reference>
<evidence type="ECO:0008006" key="3">
    <source>
        <dbReference type="Google" id="ProtNLM"/>
    </source>
</evidence>
<dbReference type="SUPFAM" id="SSF53850">
    <property type="entry name" value="Periplasmic binding protein-like II"/>
    <property type="match status" value="1"/>
</dbReference>
<dbReference type="Proteomes" id="UP000245119">
    <property type="component" value="Linkage Group LG4"/>
</dbReference>
<evidence type="ECO:0000313" key="1">
    <source>
        <dbReference type="EMBL" id="PVD32772.1"/>
    </source>
</evidence>
<gene>
    <name evidence="1" type="ORF">C0Q70_08218</name>
</gene>
<keyword evidence="2" id="KW-1185">Reference proteome</keyword>